<evidence type="ECO:0000256" key="3">
    <source>
        <dbReference type="ARBA" id="ARBA00022692"/>
    </source>
</evidence>
<evidence type="ECO:0000256" key="6">
    <source>
        <dbReference type="SAM" id="Phobius"/>
    </source>
</evidence>
<keyword evidence="3 6" id="KW-0812">Transmembrane</keyword>
<evidence type="ECO:0000256" key="2">
    <source>
        <dbReference type="ARBA" id="ARBA00022475"/>
    </source>
</evidence>
<feature type="transmembrane region" description="Helical" evidence="6">
    <location>
        <begin position="240"/>
        <end position="261"/>
    </location>
</feature>
<feature type="transmembrane region" description="Helical" evidence="6">
    <location>
        <begin position="209"/>
        <end position="228"/>
    </location>
</feature>
<protein>
    <submittedName>
        <fullName evidence="7">O-unit flippase</fullName>
    </submittedName>
</protein>
<sequence>MKIKYSLLIANKKKNQLMISSNSMRFLSNKLIPPIVEQFIGPLALFILTPIIINNLGTKEYGLWILLLSLSMFSQVICFGVTAWIAKTISECLSISDILKVKRIVRSSLSLIFIIFLPFLFVFIFLYLFDEIDKALIEIIILCIMSCLFQEIDNLFANATKGFELFDYSLLMEAIGRVVWTGCIVVGILRNDIIFYTCVAIAAKSLIKYIIFSFFVIKIWIIPSYSIYEINSRLIESKWMFLQLLGGTSLSLFDRLLIPIVLGVNKLAAYAPCIQLAQLAFSVPAAANQVLMPMFSRFKSKGNYPPNWLKMVILLSIFSGVPCFLLFIFSQEILAIWINTSFSNENYIILRVLAVAYGTLSCLSTFHFIMLGIGESKMVAKINLLAGGLTMLATILVSQFGINYIVYMKFIYPIMQFKYLTSIKNFIKNSGQ</sequence>
<evidence type="ECO:0000256" key="4">
    <source>
        <dbReference type="ARBA" id="ARBA00022989"/>
    </source>
</evidence>
<dbReference type="GO" id="GO:0005886">
    <property type="term" value="C:plasma membrane"/>
    <property type="evidence" value="ECO:0007669"/>
    <property type="project" value="UniProtKB-SubCell"/>
</dbReference>
<evidence type="ECO:0000313" key="7">
    <source>
        <dbReference type="EMBL" id="ADX97402.1"/>
    </source>
</evidence>
<reference evidence="7" key="1">
    <citation type="journal article" date="2011" name="Glycobiology">
        <title>The genetics and structure of the O-specific polysaccharide of Yersinia pseudotuberculosis serotype O:10 and its relationship with Escherichia coli O111 and Salmonella enterica O35.</title>
        <authorList>
            <person name="Kenyon J.J."/>
            <person name="De Castro C."/>
            <person name="Cunneen M.M."/>
            <person name="Reeves P.R."/>
            <person name="Molinaro A."/>
            <person name="Holst O."/>
            <person name="Skurnik M."/>
        </authorList>
    </citation>
    <scope>NUCLEOTIDE SEQUENCE</scope>
    <source>
        <strain evidence="7">6088</strain>
    </source>
</reference>
<feature type="transmembrane region" description="Helical" evidence="6">
    <location>
        <begin position="107"/>
        <end position="129"/>
    </location>
</feature>
<organism evidence="7">
    <name type="scientific">Yersinia pseudotuberculosis</name>
    <dbReference type="NCBI Taxonomy" id="633"/>
    <lineage>
        <taxon>Bacteria</taxon>
        <taxon>Pseudomonadati</taxon>
        <taxon>Pseudomonadota</taxon>
        <taxon>Gammaproteobacteria</taxon>
        <taxon>Enterobacterales</taxon>
        <taxon>Yersiniaceae</taxon>
        <taxon>Yersinia</taxon>
    </lineage>
</organism>
<dbReference type="EMBL" id="HQ396160">
    <property type="protein sequence ID" value="ADX97402.1"/>
    <property type="molecule type" value="Genomic_DNA"/>
</dbReference>
<feature type="transmembrane region" description="Helical" evidence="6">
    <location>
        <begin position="267"/>
        <end position="287"/>
    </location>
</feature>
<dbReference type="PANTHER" id="PTHR30250">
    <property type="entry name" value="PST FAMILY PREDICTED COLANIC ACID TRANSPORTER"/>
    <property type="match status" value="1"/>
</dbReference>
<keyword evidence="4 6" id="KW-1133">Transmembrane helix</keyword>
<keyword evidence="5 6" id="KW-0472">Membrane</keyword>
<feature type="transmembrane region" description="Helical" evidence="6">
    <location>
        <begin position="65"/>
        <end position="86"/>
    </location>
</feature>
<feature type="transmembrane region" description="Helical" evidence="6">
    <location>
        <begin position="178"/>
        <end position="203"/>
    </location>
</feature>
<feature type="transmembrane region" description="Helical" evidence="6">
    <location>
        <begin position="382"/>
        <end position="407"/>
    </location>
</feature>
<accession>F1CLL9</accession>
<keyword evidence="2" id="KW-1003">Cell membrane</keyword>
<evidence type="ECO:0000256" key="1">
    <source>
        <dbReference type="ARBA" id="ARBA00004651"/>
    </source>
</evidence>
<gene>
    <name evidence="7" type="primary">wzx</name>
</gene>
<dbReference type="PANTHER" id="PTHR30250:SF26">
    <property type="entry name" value="PSMA PROTEIN"/>
    <property type="match status" value="1"/>
</dbReference>
<comment type="subcellular location">
    <subcellularLocation>
        <location evidence="1">Cell membrane</location>
        <topology evidence="1">Multi-pass membrane protein</topology>
    </subcellularLocation>
</comment>
<feature type="transmembrane region" description="Helical" evidence="6">
    <location>
        <begin position="308"/>
        <end position="328"/>
    </location>
</feature>
<dbReference type="AlphaFoldDB" id="F1CLL9"/>
<proteinExistence type="predicted"/>
<feature type="transmembrane region" description="Helical" evidence="6">
    <location>
        <begin position="348"/>
        <end position="370"/>
    </location>
</feature>
<feature type="transmembrane region" description="Helical" evidence="6">
    <location>
        <begin position="31"/>
        <end position="53"/>
    </location>
</feature>
<name>F1CLL9_YERPU</name>
<dbReference type="InterPro" id="IPR050833">
    <property type="entry name" value="Poly_Biosynth_Transport"/>
</dbReference>
<evidence type="ECO:0000256" key="5">
    <source>
        <dbReference type="ARBA" id="ARBA00023136"/>
    </source>
</evidence>